<dbReference type="InterPro" id="IPR052183">
    <property type="entry name" value="IS_Transposase"/>
</dbReference>
<evidence type="ECO:0000313" key="3">
    <source>
        <dbReference type="EMBL" id="MBO4206167.1"/>
    </source>
</evidence>
<dbReference type="EMBL" id="WVUH01000054">
    <property type="protein sequence ID" value="MBO4206167.1"/>
    <property type="molecule type" value="Genomic_DNA"/>
</dbReference>
<dbReference type="Proteomes" id="UP000823521">
    <property type="component" value="Unassembled WGS sequence"/>
</dbReference>
<feature type="domain" description="DDE" evidence="2">
    <location>
        <begin position="79"/>
        <end position="155"/>
    </location>
</feature>
<feature type="region of interest" description="Disordered" evidence="1">
    <location>
        <begin position="53"/>
        <end position="80"/>
    </location>
</feature>
<evidence type="ECO:0000259" key="2">
    <source>
        <dbReference type="Pfam" id="PF13610"/>
    </source>
</evidence>
<sequence>MIVLAVRWYLRFNLSYRDVEDLLVERGVEADRVTVYRWVQQFTPLLVDAARFARHSPGTPGTSTGPTPRSTASGDTSTAVDQHGQVIDMLVSARRDAAVARRFLHRALTTLKVTPTEVVTDAAPAYVRVLDDLLPSAWHHIERHANNPTEADHSQPSTGSHRCAGSAPTAPPGGRHRARLRAEPHRDTTNSPSTSARVAGGRLHRTRTNDLTI</sequence>
<proteinExistence type="predicted"/>
<reference evidence="3 4" key="1">
    <citation type="submission" date="2019-12" db="EMBL/GenBank/DDBJ databases">
        <title>Whole genome sequencing of endophytic Actinobacterium Micromonospora sp. MPMI6T.</title>
        <authorList>
            <person name="Evv R."/>
            <person name="Podile A.R."/>
        </authorList>
    </citation>
    <scope>NUCLEOTIDE SEQUENCE [LARGE SCALE GENOMIC DNA]</scope>
    <source>
        <strain evidence="3 4">MPMI6</strain>
    </source>
</reference>
<accession>A0ABS3VNU3</accession>
<dbReference type="PANTHER" id="PTHR35528:SF3">
    <property type="entry name" value="BLL1675 PROTEIN"/>
    <property type="match status" value="1"/>
</dbReference>
<feature type="compositionally biased region" description="Low complexity" evidence="1">
    <location>
        <begin position="56"/>
        <end position="74"/>
    </location>
</feature>
<evidence type="ECO:0000313" key="4">
    <source>
        <dbReference type="Proteomes" id="UP000823521"/>
    </source>
</evidence>
<name>A0ABS3VNU3_MICEH</name>
<comment type="caution">
    <text evidence="3">The sequence shown here is derived from an EMBL/GenBank/DDBJ whole genome shotgun (WGS) entry which is preliminary data.</text>
</comment>
<protein>
    <submittedName>
        <fullName evidence="3">DDE-type integrase/transposase/recombinase</fullName>
    </submittedName>
</protein>
<dbReference type="InterPro" id="IPR032874">
    <property type="entry name" value="DDE_dom"/>
</dbReference>
<organism evidence="3 4">
    <name type="scientific">Micromonospora echinofusca</name>
    <dbReference type="NCBI Taxonomy" id="47858"/>
    <lineage>
        <taxon>Bacteria</taxon>
        <taxon>Bacillati</taxon>
        <taxon>Actinomycetota</taxon>
        <taxon>Actinomycetes</taxon>
        <taxon>Micromonosporales</taxon>
        <taxon>Micromonosporaceae</taxon>
        <taxon>Micromonospora</taxon>
    </lineage>
</organism>
<keyword evidence="4" id="KW-1185">Reference proteome</keyword>
<gene>
    <name evidence="3" type="ORF">GSF22_09125</name>
</gene>
<dbReference type="PANTHER" id="PTHR35528">
    <property type="entry name" value="BLL1675 PROTEIN"/>
    <property type="match status" value="1"/>
</dbReference>
<dbReference type="Pfam" id="PF13610">
    <property type="entry name" value="DDE_Tnp_IS240"/>
    <property type="match status" value="1"/>
</dbReference>
<feature type="region of interest" description="Disordered" evidence="1">
    <location>
        <begin position="147"/>
        <end position="213"/>
    </location>
</feature>
<evidence type="ECO:0000256" key="1">
    <source>
        <dbReference type="SAM" id="MobiDB-lite"/>
    </source>
</evidence>